<dbReference type="InterPro" id="IPR017853">
    <property type="entry name" value="GH"/>
</dbReference>
<dbReference type="AlphaFoldDB" id="A0A154BQ45"/>
<protein>
    <recommendedName>
        <fullName evidence="2">GH18 domain-containing protein</fullName>
    </recommendedName>
</protein>
<feature type="chain" id="PRO_5007594910" description="GH18 domain-containing protein" evidence="1">
    <location>
        <begin position="22"/>
        <end position="489"/>
    </location>
</feature>
<proteinExistence type="predicted"/>
<dbReference type="PROSITE" id="PS51910">
    <property type="entry name" value="GH18_2"/>
    <property type="match status" value="1"/>
</dbReference>
<gene>
    <name evidence="3" type="ORF">AXX12_06190</name>
</gene>
<dbReference type="GO" id="GO:0005975">
    <property type="term" value="P:carbohydrate metabolic process"/>
    <property type="evidence" value="ECO:0007669"/>
    <property type="project" value="InterPro"/>
</dbReference>
<accession>A0A154BQ45</accession>
<dbReference type="Proteomes" id="UP000076268">
    <property type="component" value="Unassembled WGS sequence"/>
</dbReference>
<dbReference type="Gene3D" id="3.10.50.10">
    <property type="match status" value="1"/>
</dbReference>
<dbReference type="SUPFAM" id="SSF51445">
    <property type="entry name" value="(Trans)glycosidases"/>
    <property type="match status" value="1"/>
</dbReference>
<dbReference type="STRING" id="1794912.AXX12_06190"/>
<evidence type="ECO:0000313" key="3">
    <source>
        <dbReference type="EMBL" id="KYZ76029.1"/>
    </source>
</evidence>
<name>A0A154BQ45_ANASB</name>
<keyword evidence="4" id="KW-1185">Reference proteome</keyword>
<sequence length="489" mass="55648">MKRMVFLLLLLIIGLAEPGMASSTDDMQYVEVYVRQKDGATEIVSSGRISQTQILVPAFIFPTHIAPGTSSFDEKSGRLKLAVSKPDWQLETAKLDANLKSGVTLNFLATLHENEYFVNIKNMEKILGIRLRHDQEAGRLYIERGASFADKQLNKVRPAWSPKGKLNLVWDYIPRFSPDLTKQATISGLDVISPTWFSISADGRLLINNANLKYVQDAHAKGYKVWPLFKNGDFDPDLTKEFLASETMQDLIISQLLVYTALYDLDGINIDFEDVYEEDRDRLTGFVKRLADALREQNVISSVDVTVPGPSPNWSKCYDRKGLAQAVDYVMVMTYDEHWGASPVAGPVSSLGWVDRNLDLIINNYIPREKLVMGIPFYTREWRETIDEHGKVKVRSKAYGMDDIQKTLEEHNLKPIWLDDKGLFYTEYKKDGSLYRIWLEDEKSIAKKAALVKKYDLAGAASWRKGFEAPHIWPVLEKELKAKPKVSKK</sequence>
<dbReference type="Gene3D" id="3.20.20.80">
    <property type="entry name" value="Glycosidases"/>
    <property type="match status" value="1"/>
</dbReference>
<evidence type="ECO:0000256" key="1">
    <source>
        <dbReference type="SAM" id="SignalP"/>
    </source>
</evidence>
<comment type="caution">
    <text evidence="3">The sequence shown here is derived from an EMBL/GenBank/DDBJ whole genome shotgun (WGS) entry which is preliminary data.</text>
</comment>
<organism evidence="3 4">
    <name type="scientific">Anaerosporomusa subterranea</name>
    <dbReference type="NCBI Taxonomy" id="1794912"/>
    <lineage>
        <taxon>Bacteria</taxon>
        <taxon>Bacillati</taxon>
        <taxon>Bacillota</taxon>
        <taxon>Negativicutes</taxon>
        <taxon>Acetonemataceae</taxon>
        <taxon>Anaerosporomusa</taxon>
    </lineage>
</organism>
<evidence type="ECO:0000259" key="2">
    <source>
        <dbReference type="PROSITE" id="PS51910"/>
    </source>
</evidence>
<reference evidence="3 4" key="1">
    <citation type="submission" date="2016-02" db="EMBL/GenBank/DDBJ databases">
        <title>Anaerosporomusa subterraneum gen. nov., sp. nov., a spore-forming obligate anaerobe isolated from saprolite.</title>
        <authorList>
            <person name="Choi J.K."/>
            <person name="Shah M."/>
            <person name="Yee N."/>
        </authorList>
    </citation>
    <scope>NUCLEOTIDE SEQUENCE [LARGE SCALE GENOMIC DNA]</scope>
    <source>
        <strain evidence="3 4">RU4</strain>
    </source>
</reference>
<dbReference type="GO" id="GO:0008061">
    <property type="term" value="F:chitin binding"/>
    <property type="evidence" value="ECO:0007669"/>
    <property type="project" value="InterPro"/>
</dbReference>
<feature type="signal peptide" evidence="1">
    <location>
        <begin position="1"/>
        <end position="21"/>
    </location>
</feature>
<dbReference type="InterPro" id="IPR001223">
    <property type="entry name" value="Glyco_hydro18_cat"/>
</dbReference>
<feature type="domain" description="GH18" evidence="2">
    <location>
        <begin position="164"/>
        <end position="483"/>
    </location>
</feature>
<dbReference type="EMBL" id="LSGP01000017">
    <property type="protein sequence ID" value="KYZ76029.1"/>
    <property type="molecule type" value="Genomic_DNA"/>
</dbReference>
<dbReference type="Pfam" id="PF00704">
    <property type="entry name" value="Glyco_hydro_18"/>
    <property type="match status" value="1"/>
</dbReference>
<dbReference type="InterPro" id="IPR011583">
    <property type="entry name" value="Chitinase_II/V-like_cat"/>
</dbReference>
<dbReference type="PANTHER" id="PTHR46066:SF2">
    <property type="entry name" value="CHITINASE DOMAIN-CONTAINING PROTEIN 1"/>
    <property type="match status" value="1"/>
</dbReference>
<dbReference type="InterPro" id="IPR029070">
    <property type="entry name" value="Chitinase_insertion_sf"/>
</dbReference>
<dbReference type="PANTHER" id="PTHR46066">
    <property type="entry name" value="CHITINASE DOMAIN-CONTAINING PROTEIN 1 FAMILY MEMBER"/>
    <property type="match status" value="1"/>
</dbReference>
<keyword evidence="1" id="KW-0732">Signal</keyword>
<dbReference type="SMART" id="SM00636">
    <property type="entry name" value="Glyco_18"/>
    <property type="match status" value="1"/>
</dbReference>
<evidence type="ECO:0000313" key="4">
    <source>
        <dbReference type="Proteomes" id="UP000076268"/>
    </source>
</evidence>